<comment type="caution">
    <text evidence="7">The sequence shown here is derived from an EMBL/GenBank/DDBJ whole genome shotgun (WGS) entry which is preliminary data.</text>
</comment>
<dbReference type="OrthoDB" id="1641903at2759"/>
<feature type="transmembrane region" description="Helical" evidence="6">
    <location>
        <begin position="12"/>
        <end position="35"/>
    </location>
</feature>
<dbReference type="AlphaFoldDB" id="A0A8S3S8M2"/>
<dbReference type="Pfam" id="PF00860">
    <property type="entry name" value="Xan_ur_permease"/>
    <property type="match status" value="1"/>
</dbReference>
<keyword evidence="3 6" id="KW-0812">Transmembrane</keyword>
<feature type="transmembrane region" description="Helical" evidence="6">
    <location>
        <begin position="307"/>
        <end position="326"/>
    </location>
</feature>
<proteinExistence type="inferred from homology"/>
<dbReference type="Proteomes" id="UP000683360">
    <property type="component" value="Unassembled WGS sequence"/>
</dbReference>
<sequence length="496" mass="55340">MGVENPEVISALVIGVLVIAVTTLVISVKIMTLLIHIIRRKDVYICPGHTVGKGISHVGNENEYEFPQDRTNGQQYSSIGCEDFQRNNSRTDEKKLFESQNPSMQDPVYHDIIQVQGPSETNLITQRSNVRRSQTTQVLLAISSTISIPLIVGKQICAEELELVKSQIMSTFLFMCGICTILQDTFGVRLPIIQGGCHKFIPAITALMALDKWKCPSQSVIHNALTGNLTLNGTSGNYTELDVTEMWQSRMREIQGGIIVASVTQVLIGCTGILGVLLQYIGPITVVPTITLVGLSLIDVALNFCKIHWGVSILTIFFLLLFSLYLRNISCPIPSWTTKKKCFISHFPVFRLFPVILAVILSWSITAILTECDVFTSNSTLPEYTARTDARLHVVSNAKWFFFPYPAMNKSFSLSPYTDIDMCYIAMNKSFSLSPYTDIDICYIAMNKSFSLSPYTDIDICYIAMNKSYSLSPDTDIDICNIAMNKSFSLSPLHRH</sequence>
<name>A0A8S3S8M2_MYTED</name>
<comment type="similarity">
    <text evidence="2">Belongs to the nucleobase:cation symporter-2 (NCS2) (TC 2.A.40) family.</text>
</comment>
<keyword evidence="5 6" id="KW-0472">Membrane</keyword>
<keyword evidence="8" id="KW-1185">Reference proteome</keyword>
<dbReference type="InterPro" id="IPR006043">
    <property type="entry name" value="NCS2"/>
</dbReference>
<protein>
    <submittedName>
        <fullName evidence="7">SLC23A1</fullName>
    </submittedName>
</protein>
<evidence type="ECO:0000256" key="4">
    <source>
        <dbReference type="ARBA" id="ARBA00022989"/>
    </source>
</evidence>
<evidence type="ECO:0000313" key="8">
    <source>
        <dbReference type="Proteomes" id="UP000683360"/>
    </source>
</evidence>
<dbReference type="PANTHER" id="PTHR11119">
    <property type="entry name" value="XANTHINE-URACIL / VITAMIN C PERMEASE FAMILY MEMBER"/>
    <property type="match status" value="1"/>
</dbReference>
<gene>
    <name evidence="7" type="ORF">MEDL_31209</name>
</gene>
<dbReference type="GO" id="GO:0022857">
    <property type="term" value="F:transmembrane transporter activity"/>
    <property type="evidence" value="ECO:0007669"/>
    <property type="project" value="InterPro"/>
</dbReference>
<accession>A0A8S3S8M2</accession>
<evidence type="ECO:0000256" key="3">
    <source>
        <dbReference type="ARBA" id="ARBA00022692"/>
    </source>
</evidence>
<keyword evidence="4 6" id="KW-1133">Transmembrane helix</keyword>
<feature type="transmembrane region" description="Helical" evidence="6">
    <location>
        <begin position="256"/>
        <end position="281"/>
    </location>
</feature>
<dbReference type="GO" id="GO:0016020">
    <property type="term" value="C:membrane"/>
    <property type="evidence" value="ECO:0007669"/>
    <property type="project" value="UniProtKB-SubCell"/>
</dbReference>
<dbReference type="EMBL" id="CAJPWZ010001545">
    <property type="protein sequence ID" value="CAG2217441.1"/>
    <property type="molecule type" value="Genomic_DNA"/>
</dbReference>
<comment type="subcellular location">
    <subcellularLocation>
        <location evidence="1">Membrane</location>
        <topology evidence="1">Multi-pass membrane protein</topology>
    </subcellularLocation>
</comment>
<evidence type="ECO:0000256" key="2">
    <source>
        <dbReference type="ARBA" id="ARBA00008821"/>
    </source>
</evidence>
<organism evidence="7 8">
    <name type="scientific">Mytilus edulis</name>
    <name type="common">Blue mussel</name>
    <dbReference type="NCBI Taxonomy" id="6550"/>
    <lineage>
        <taxon>Eukaryota</taxon>
        <taxon>Metazoa</taxon>
        <taxon>Spiralia</taxon>
        <taxon>Lophotrochozoa</taxon>
        <taxon>Mollusca</taxon>
        <taxon>Bivalvia</taxon>
        <taxon>Autobranchia</taxon>
        <taxon>Pteriomorphia</taxon>
        <taxon>Mytilida</taxon>
        <taxon>Mytiloidea</taxon>
        <taxon>Mytilidae</taxon>
        <taxon>Mytilinae</taxon>
        <taxon>Mytilus</taxon>
    </lineage>
</organism>
<evidence type="ECO:0000313" key="7">
    <source>
        <dbReference type="EMBL" id="CAG2217441.1"/>
    </source>
</evidence>
<feature type="transmembrane region" description="Helical" evidence="6">
    <location>
        <begin position="347"/>
        <end position="369"/>
    </location>
</feature>
<evidence type="ECO:0000256" key="1">
    <source>
        <dbReference type="ARBA" id="ARBA00004141"/>
    </source>
</evidence>
<reference evidence="7" key="1">
    <citation type="submission" date="2021-03" db="EMBL/GenBank/DDBJ databases">
        <authorList>
            <person name="Bekaert M."/>
        </authorList>
    </citation>
    <scope>NUCLEOTIDE SEQUENCE</scope>
</reference>
<evidence type="ECO:0000256" key="5">
    <source>
        <dbReference type="ARBA" id="ARBA00023136"/>
    </source>
</evidence>
<evidence type="ECO:0000256" key="6">
    <source>
        <dbReference type="SAM" id="Phobius"/>
    </source>
</evidence>